<proteinExistence type="predicted"/>
<evidence type="ECO:0000313" key="2">
    <source>
        <dbReference type="EMBL" id="MFC3199002.1"/>
    </source>
</evidence>
<evidence type="ECO:0000313" key="3">
    <source>
        <dbReference type="Proteomes" id="UP001595526"/>
    </source>
</evidence>
<reference evidence="3" key="1">
    <citation type="journal article" date="2019" name="Int. J. Syst. Evol. Microbiol.">
        <title>The Global Catalogue of Microorganisms (GCM) 10K type strain sequencing project: providing services to taxonomists for standard genome sequencing and annotation.</title>
        <authorList>
            <consortium name="The Broad Institute Genomics Platform"/>
            <consortium name="The Broad Institute Genome Sequencing Center for Infectious Disease"/>
            <person name="Wu L."/>
            <person name="Ma J."/>
        </authorList>
    </citation>
    <scope>NUCLEOTIDE SEQUENCE [LARGE SCALE GENOMIC DNA]</scope>
    <source>
        <strain evidence="3">KCTC 52416</strain>
    </source>
</reference>
<sequence length="234" mass="25947">MKERHTYRDADAPQNLPEACRVNPYTVPDGYFEGLHHCTLQKCMSDGEPQTTFAIPLGYFDQLEDSIMAGIAEQKLLEITSQTGFSVPASYFDSLKEQLLTERKLKEKVGEAGFFVPASYFAELQRNITSQTSERSATPVRHLNHRSWVAYAAAACLALLVGIAGVFRLVDSGDTAPSSVLAAVSDQEILNYLEFYGAANDMIYISEQLDELDERSFGEGLSEADIEAYLNHTL</sequence>
<keyword evidence="1" id="KW-1133">Transmembrane helix</keyword>
<dbReference type="Proteomes" id="UP001595526">
    <property type="component" value="Unassembled WGS sequence"/>
</dbReference>
<gene>
    <name evidence="2" type="ORF">ACFOET_15365</name>
</gene>
<name>A0ABV7JUL1_9SPHI</name>
<evidence type="ECO:0000256" key="1">
    <source>
        <dbReference type="SAM" id="Phobius"/>
    </source>
</evidence>
<keyword evidence="1" id="KW-0472">Membrane</keyword>
<accession>A0ABV7JUL1</accession>
<organism evidence="2 3">
    <name type="scientific">Parapedobacter deserti</name>
    <dbReference type="NCBI Taxonomy" id="1912957"/>
    <lineage>
        <taxon>Bacteria</taxon>
        <taxon>Pseudomonadati</taxon>
        <taxon>Bacteroidota</taxon>
        <taxon>Sphingobacteriia</taxon>
        <taxon>Sphingobacteriales</taxon>
        <taxon>Sphingobacteriaceae</taxon>
        <taxon>Parapedobacter</taxon>
    </lineage>
</organism>
<protein>
    <submittedName>
        <fullName evidence="2">Uncharacterized protein</fullName>
    </submittedName>
</protein>
<comment type="caution">
    <text evidence="2">The sequence shown here is derived from an EMBL/GenBank/DDBJ whole genome shotgun (WGS) entry which is preliminary data.</text>
</comment>
<feature type="transmembrane region" description="Helical" evidence="1">
    <location>
        <begin position="148"/>
        <end position="170"/>
    </location>
</feature>
<dbReference type="EMBL" id="JBHRTA010000038">
    <property type="protein sequence ID" value="MFC3199002.1"/>
    <property type="molecule type" value="Genomic_DNA"/>
</dbReference>
<keyword evidence="3" id="KW-1185">Reference proteome</keyword>
<keyword evidence="1" id="KW-0812">Transmembrane</keyword>
<dbReference type="RefSeq" id="WP_379024205.1">
    <property type="nucleotide sequence ID" value="NZ_JBHRTA010000038.1"/>
</dbReference>